<evidence type="ECO:0000256" key="5">
    <source>
        <dbReference type="ARBA" id="ARBA00023274"/>
    </source>
</evidence>
<comment type="subcellular location">
    <subcellularLocation>
        <location evidence="1">Mitochondrion</location>
    </subcellularLocation>
</comment>
<keyword evidence="4" id="KW-0496">Mitochondrion</keyword>
<evidence type="ECO:0000256" key="8">
    <source>
        <dbReference type="RuleBase" id="RU003830"/>
    </source>
</evidence>
<dbReference type="GO" id="GO:0006412">
    <property type="term" value="P:translation"/>
    <property type="evidence" value="ECO:0007669"/>
    <property type="project" value="InterPro"/>
</dbReference>
<proteinExistence type="inferred from homology"/>
<dbReference type="GO" id="GO:0003723">
    <property type="term" value="F:RNA binding"/>
    <property type="evidence" value="ECO:0007669"/>
    <property type="project" value="InterPro"/>
</dbReference>
<name>A0A8H5BW19_9AGAR</name>
<dbReference type="PROSITE" id="PS50159">
    <property type="entry name" value="RIBOSOMAL_S13_2"/>
    <property type="match status" value="1"/>
</dbReference>
<dbReference type="PANTHER" id="PTHR10871:SF1">
    <property type="entry name" value="SMALL RIBOSOMAL SUBUNIT PROTEIN US13M"/>
    <property type="match status" value="1"/>
</dbReference>
<comment type="function">
    <text evidence="6">Component of the mitochondrial ribosome (mitoribosome), a dedicated translation machinery responsible for the synthesis of mitochondrial genome-encoded proteins, including at least some of the essential transmembrane subunits of the mitochondrial respiratory chain. The mitoribosomes are attached to the mitochondrial inner membrane and translation products are cotranslationally integrated into the membrane.</text>
</comment>
<dbReference type="InterPro" id="IPR001892">
    <property type="entry name" value="Ribosomal_uS13"/>
</dbReference>
<accession>A0A8H5BW19</accession>
<dbReference type="Pfam" id="PF00416">
    <property type="entry name" value="Ribosomal_S13"/>
    <property type="match status" value="2"/>
</dbReference>
<dbReference type="GO" id="GO:0003735">
    <property type="term" value="F:structural constituent of ribosome"/>
    <property type="evidence" value="ECO:0007669"/>
    <property type="project" value="InterPro"/>
</dbReference>
<evidence type="ECO:0000313" key="10">
    <source>
        <dbReference type="EMBL" id="KAF5330620.1"/>
    </source>
</evidence>
<evidence type="ECO:0000256" key="2">
    <source>
        <dbReference type="ARBA" id="ARBA00008080"/>
    </source>
</evidence>
<reference evidence="10 11" key="1">
    <citation type="journal article" date="2020" name="ISME J.">
        <title>Uncovering the hidden diversity of litter-decomposition mechanisms in mushroom-forming fungi.</title>
        <authorList>
            <person name="Floudas D."/>
            <person name="Bentzer J."/>
            <person name="Ahren D."/>
            <person name="Johansson T."/>
            <person name="Persson P."/>
            <person name="Tunlid A."/>
        </authorList>
    </citation>
    <scope>NUCLEOTIDE SEQUENCE [LARGE SCALE GENOMIC DNA]</scope>
    <source>
        <strain evidence="10 11">CBS 101986</strain>
    </source>
</reference>
<dbReference type="OrthoDB" id="525520at2759"/>
<protein>
    <recommendedName>
        <fullName evidence="7">Small ribosomal subunit protein uS13m</fullName>
    </recommendedName>
</protein>
<dbReference type="InterPro" id="IPR010979">
    <property type="entry name" value="Ribosomal_uS13-like_H2TH"/>
</dbReference>
<evidence type="ECO:0000313" key="11">
    <source>
        <dbReference type="Proteomes" id="UP000567179"/>
    </source>
</evidence>
<dbReference type="InterPro" id="IPR027437">
    <property type="entry name" value="Rbsml_uS13_C"/>
</dbReference>
<evidence type="ECO:0000256" key="4">
    <source>
        <dbReference type="ARBA" id="ARBA00023128"/>
    </source>
</evidence>
<keyword evidence="3 8" id="KW-0689">Ribosomal protein</keyword>
<comment type="similarity">
    <text evidence="2 8">Belongs to the universal ribosomal protein uS13 family.</text>
</comment>
<keyword evidence="11" id="KW-1185">Reference proteome</keyword>
<dbReference type="EMBL" id="JAACJJ010000001">
    <property type="protein sequence ID" value="KAF5330620.1"/>
    <property type="molecule type" value="Genomic_DNA"/>
</dbReference>
<dbReference type="Gene3D" id="1.10.8.50">
    <property type="match status" value="1"/>
</dbReference>
<dbReference type="GO" id="GO:0005739">
    <property type="term" value="C:mitochondrion"/>
    <property type="evidence" value="ECO:0007669"/>
    <property type="project" value="UniProtKB-SubCell"/>
</dbReference>
<keyword evidence="5 8" id="KW-0687">Ribonucleoprotein</keyword>
<gene>
    <name evidence="10" type="ORF">D9619_005920</name>
</gene>
<dbReference type="SUPFAM" id="SSF46946">
    <property type="entry name" value="S13-like H2TH domain"/>
    <property type="match status" value="1"/>
</dbReference>
<evidence type="ECO:0000256" key="6">
    <source>
        <dbReference type="ARBA" id="ARBA00037226"/>
    </source>
</evidence>
<evidence type="ECO:0000256" key="3">
    <source>
        <dbReference type="ARBA" id="ARBA00022980"/>
    </source>
</evidence>
<dbReference type="GO" id="GO:0015935">
    <property type="term" value="C:small ribosomal subunit"/>
    <property type="evidence" value="ECO:0007669"/>
    <property type="project" value="TreeGrafter"/>
</dbReference>
<comment type="caution">
    <text evidence="10">The sequence shown here is derived from an EMBL/GenBank/DDBJ whole genome shotgun (WGS) entry which is preliminary data.</text>
</comment>
<evidence type="ECO:0000256" key="7">
    <source>
        <dbReference type="ARBA" id="ARBA00040757"/>
    </source>
</evidence>
<evidence type="ECO:0000256" key="9">
    <source>
        <dbReference type="SAM" id="MobiDB-lite"/>
    </source>
</evidence>
<evidence type="ECO:0000256" key="1">
    <source>
        <dbReference type="ARBA" id="ARBA00004173"/>
    </source>
</evidence>
<dbReference type="Proteomes" id="UP000567179">
    <property type="component" value="Unassembled WGS sequence"/>
</dbReference>
<dbReference type="Gene3D" id="4.10.910.10">
    <property type="entry name" value="30s ribosomal protein s13, domain 2"/>
    <property type="match status" value="1"/>
</dbReference>
<dbReference type="PANTHER" id="PTHR10871">
    <property type="entry name" value="30S RIBOSOMAL PROTEIN S13/40S RIBOSOMAL PROTEIN S18"/>
    <property type="match status" value="1"/>
</dbReference>
<dbReference type="PIRSF" id="PIRSF002134">
    <property type="entry name" value="Ribosomal_S13"/>
    <property type="match status" value="1"/>
</dbReference>
<dbReference type="AlphaFoldDB" id="A0A8H5BW19"/>
<organism evidence="10 11">
    <name type="scientific">Psilocybe cf. subviscida</name>
    <dbReference type="NCBI Taxonomy" id="2480587"/>
    <lineage>
        <taxon>Eukaryota</taxon>
        <taxon>Fungi</taxon>
        <taxon>Dikarya</taxon>
        <taxon>Basidiomycota</taxon>
        <taxon>Agaricomycotina</taxon>
        <taxon>Agaricomycetes</taxon>
        <taxon>Agaricomycetidae</taxon>
        <taxon>Agaricales</taxon>
        <taxon>Agaricineae</taxon>
        <taxon>Strophariaceae</taxon>
        <taxon>Psilocybe</taxon>
    </lineage>
</organism>
<feature type="region of interest" description="Disordered" evidence="9">
    <location>
        <begin position="149"/>
        <end position="169"/>
    </location>
</feature>
<sequence length="169" mass="19061">MVHILGINLSNGATVRRALTKIYGVGPQIAHRLCARLQVHDRCKVSDLSPYQITSLASFLSSPGTAPALPRLPLAKPNHVPPPTTISTKELQAAFQERLKQKKPTENRDPLKNLKIESELRREVRENIAHQRMIGSYVGRRHAMHLPVRGQNTQNNAKTARKLNRLDRY</sequence>
<dbReference type="FunFam" id="4.10.910.10:FF:000004">
    <property type="entry name" value="Small subunit ribosomal protein S13"/>
    <property type="match status" value="1"/>
</dbReference>